<accession>I4C028</accession>
<feature type="domain" description="Lipoyl-binding" evidence="5">
    <location>
        <begin position="27"/>
        <end position="109"/>
    </location>
</feature>
<dbReference type="HOGENOM" id="CLU_097408_2_2_7"/>
<evidence type="ECO:0000256" key="1">
    <source>
        <dbReference type="ARBA" id="ARBA00009249"/>
    </source>
</evidence>
<dbReference type="GO" id="GO:0005960">
    <property type="term" value="C:glycine cleavage complex"/>
    <property type="evidence" value="ECO:0007669"/>
    <property type="project" value="InterPro"/>
</dbReference>
<dbReference type="Gene3D" id="2.40.50.100">
    <property type="match status" value="1"/>
</dbReference>
<name>I4C028_DESTA</name>
<dbReference type="CDD" id="cd06848">
    <property type="entry name" value="GCS_H"/>
    <property type="match status" value="1"/>
</dbReference>
<dbReference type="InterPro" id="IPR000089">
    <property type="entry name" value="Biotin_lipoyl"/>
</dbReference>
<dbReference type="NCBIfam" id="TIGR00527">
    <property type="entry name" value="gcvH"/>
    <property type="match status" value="1"/>
</dbReference>
<sequence length="143" mass="16365">MEYEGYVFPDDLKYEKNHFWAKMEGDLVVTGATEFISKQAGEITFVDLPEEGDDASQGKPYGSIESGKWVGRIYAVVSGEIVEVNSLLEDEPEKMNESPYGEAWICKIRPSNLEEEMKALMDPNDAFKDFIKEEIRKIEEQKK</sequence>
<dbReference type="AlphaFoldDB" id="I4C028"/>
<dbReference type="OrthoDB" id="9796712at2"/>
<dbReference type="PANTHER" id="PTHR11715:SF3">
    <property type="entry name" value="GLYCINE CLEAVAGE SYSTEM H PROTEIN-RELATED"/>
    <property type="match status" value="1"/>
</dbReference>
<organism evidence="6 7">
    <name type="scientific">Desulfomonile tiedjei (strain ATCC 49306 / DSM 6799 / DCB-1)</name>
    <dbReference type="NCBI Taxonomy" id="706587"/>
    <lineage>
        <taxon>Bacteria</taxon>
        <taxon>Pseudomonadati</taxon>
        <taxon>Thermodesulfobacteriota</taxon>
        <taxon>Desulfomonilia</taxon>
        <taxon>Desulfomonilales</taxon>
        <taxon>Desulfomonilaceae</taxon>
        <taxon>Desulfomonile</taxon>
    </lineage>
</organism>
<dbReference type="InterPro" id="IPR033753">
    <property type="entry name" value="GCV_H/Fam206"/>
</dbReference>
<dbReference type="NCBIfam" id="NF002270">
    <property type="entry name" value="PRK01202.1"/>
    <property type="match status" value="1"/>
</dbReference>
<evidence type="ECO:0000256" key="3">
    <source>
        <dbReference type="HAMAP-Rule" id="MF_00272"/>
    </source>
</evidence>
<protein>
    <recommendedName>
        <fullName evidence="3">Glycine cleavage system H protein</fullName>
    </recommendedName>
</protein>
<dbReference type="GO" id="GO:0019464">
    <property type="term" value="P:glycine decarboxylation via glycine cleavage system"/>
    <property type="evidence" value="ECO:0007669"/>
    <property type="project" value="UniProtKB-UniRule"/>
</dbReference>
<dbReference type="GO" id="GO:0005737">
    <property type="term" value="C:cytoplasm"/>
    <property type="evidence" value="ECO:0007669"/>
    <property type="project" value="TreeGrafter"/>
</dbReference>
<comment type="similarity">
    <text evidence="1 3">Belongs to the GcvH family.</text>
</comment>
<dbReference type="eggNOG" id="COG0509">
    <property type="taxonomic scope" value="Bacteria"/>
</dbReference>
<dbReference type="PANTHER" id="PTHR11715">
    <property type="entry name" value="GLYCINE CLEAVAGE SYSTEM H PROTEIN"/>
    <property type="match status" value="1"/>
</dbReference>
<dbReference type="Proteomes" id="UP000006055">
    <property type="component" value="Chromosome"/>
</dbReference>
<proteinExistence type="inferred from homology"/>
<feature type="modified residue" description="N6-lipoyllysine" evidence="3 4">
    <location>
        <position position="68"/>
    </location>
</feature>
<comment type="cofactor">
    <cofactor evidence="3">
        <name>(R)-lipoate</name>
        <dbReference type="ChEBI" id="CHEBI:83088"/>
    </cofactor>
    <text evidence="3">Binds 1 lipoyl cofactor covalently.</text>
</comment>
<dbReference type="SUPFAM" id="SSF51230">
    <property type="entry name" value="Single hybrid motif"/>
    <property type="match status" value="1"/>
</dbReference>
<dbReference type="GO" id="GO:0009249">
    <property type="term" value="P:protein lipoylation"/>
    <property type="evidence" value="ECO:0007669"/>
    <property type="project" value="TreeGrafter"/>
</dbReference>
<keyword evidence="7" id="KW-1185">Reference proteome</keyword>
<comment type="function">
    <text evidence="3">The glycine cleavage system catalyzes the degradation of glycine. The H protein shuttles the methylamine group of glycine from the P protein to the T protein.</text>
</comment>
<reference evidence="7" key="1">
    <citation type="submission" date="2012-06" db="EMBL/GenBank/DDBJ databases">
        <title>Complete sequence of chromosome of Desulfomonile tiedjei DSM 6799.</title>
        <authorList>
            <person name="Lucas S."/>
            <person name="Copeland A."/>
            <person name="Lapidus A."/>
            <person name="Glavina del Rio T."/>
            <person name="Dalin E."/>
            <person name="Tice H."/>
            <person name="Bruce D."/>
            <person name="Goodwin L."/>
            <person name="Pitluck S."/>
            <person name="Peters L."/>
            <person name="Ovchinnikova G."/>
            <person name="Zeytun A."/>
            <person name="Lu M."/>
            <person name="Kyrpides N."/>
            <person name="Mavromatis K."/>
            <person name="Ivanova N."/>
            <person name="Brettin T."/>
            <person name="Detter J.C."/>
            <person name="Han C."/>
            <person name="Larimer F."/>
            <person name="Land M."/>
            <person name="Hauser L."/>
            <person name="Markowitz V."/>
            <person name="Cheng J.-F."/>
            <person name="Hugenholtz P."/>
            <person name="Woyke T."/>
            <person name="Wu D."/>
            <person name="Spring S."/>
            <person name="Schroeder M."/>
            <person name="Brambilla E."/>
            <person name="Klenk H.-P."/>
            <person name="Eisen J.A."/>
        </authorList>
    </citation>
    <scope>NUCLEOTIDE SEQUENCE [LARGE SCALE GENOMIC DNA]</scope>
    <source>
        <strain evidence="7">ATCC 49306 / DSM 6799 / DCB-1</strain>
    </source>
</reference>
<gene>
    <name evidence="3" type="primary">gcvH</name>
    <name evidence="6" type="ordered locus">Desti_0173</name>
</gene>
<evidence type="ECO:0000259" key="5">
    <source>
        <dbReference type="PROSITE" id="PS50968"/>
    </source>
</evidence>
<dbReference type="InterPro" id="IPR017453">
    <property type="entry name" value="GCV_H_sub"/>
</dbReference>
<evidence type="ECO:0000313" key="7">
    <source>
        <dbReference type="Proteomes" id="UP000006055"/>
    </source>
</evidence>
<dbReference type="KEGG" id="dti:Desti_0173"/>
<dbReference type="PROSITE" id="PS50968">
    <property type="entry name" value="BIOTINYL_LIPOYL"/>
    <property type="match status" value="1"/>
</dbReference>
<evidence type="ECO:0000256" key="2">
    <source>
        <dbReference type="ARBA" id="ARBA00022823"/>
    </source>
</evidence>
<keyword evidence="2 3" id="KW-0450">Lipoyl</keyword>
<dbReference type="EMBL" id="CP003360">
    <property type="protein sequence ID" value="AFM22919.1"/>
    <property type="molecule type" value="Genomic_DNA"/>
</dbReference>
<dbReference type="InterPro" id="IPR011053">
    <property type="entry name" value="Single_hybrid_motif"/>
</dbReference>
<dbReference type="HAMAP" id="MF_00272">
    <property type="entry name" value="GcvH"/>
    <property type="match status" value="1"/>
</dbReference>
<evidence type="ECO:0000313" key="6">
    <source>
        <dbReference type="EMBL" id="AFM22919.1"/>
    </source>
</evidence>
<comment type="subunit">
    <text evidence="3">The glycine cleavage system is composed of four proteins: P, T, L and H.</text>
</comment>
<dbReference type="Pfam" id="PF01597">
    <property type="entry name" value="GCV_H"/>
    <property type="match status" value="1"/>
</dbReference>
<dbReference type="STRING" id="706587.Desti_0173"/>
<dbReference type="InterPro" id="IPR002930">
    <property type="entry name" value="GCV_H"/>
</dbReference>
<dbReference type="RefSeq" id="WP_014808078.1">
    <property type="nucleotide sequence ID" value="NC_018025.1"/>
</dbReference>
<dbReference type="PATRIC" id="fig|706587.4.peg.196"/>
<evidence type="ECO:0000256" key="4">
    <source>
        <dbReference type="PIRSR" id="PIRSR617453-50"/>
    </source>
</evidence>